<proteinExistence type="predicted"/>
<accession>A0A9X3MPK8</accession>
<dbReference type="Proteomes" id="UP001149140">
    <property type="component" value="Unassembled WGS sequence"/>
</dbReference>
<evidence type="ECO:0000313" key="2">
    <source>
        <dbReference type="EMBL" id="MDA0160062.1"/>
    </source>
</evidence>
<evidence type="ECO:0000313" key="3">
    <source>
        <dbReference type="Proteomes" id="UP001149140"/>
    </source>
</evidence>
<dbReference type="CDD" id="cd00077">
    <property type="entry name" value="HDc"/>
    <property type="match status" value="1"/>
</dbReference>
<sequence length="461" mass="50020">MSTGAVQIRLSAVIGAMSYALDVTEGEAPGHAQRACKIGMRLASQLGLDPHTRSQLFYALLLKDAGCSANSAKMAALFGADDHVAKRSSKRVDWSGKLPALAWSLRTVAPGGSARARLDRLLAIKSEGEVTKALMQARCDRGADIARLLGLESATAEAIRGLDEHWDGGGQPRGLRGEEIPLLARILCLAQTVEIFHAAGGVGVAWRVARKRRGGWFDPALVDALGATLGDTAFWGTLADRNIGDWEPPDQVQTADDTRLDQIAGAFAGVVDAKSPWTYRHSDRVCLIVLGLATAFGADEAELRDLRRAALLHDLGKLAISNRILDKPAALTNAEFRQVQRHPLVTEQILRRLPGHEHIAEVAAAHHERLDGGGYPRGLSGADMTRNMRLLAIADVYEALTSERPYRRALRSDEALTIIRADVPHRLDREVFVLLEQLLADEPDADERFDAGRVQAALDHD</sequence>
<dbReference type="RefSeq" id="WP_270038828.1">
    <property type="nucleotide sequence ID" value="NZ_JAPDOD010000004.1"/>
</dbReference>
<keyword evidence="3" id="KW-1185">Reference proteome</keyword>
<organism evidence="2 3">
    <name type="scientific">Solirubrobacter ginsenosidimutans</name>
    <dbReference type="NCBI Taxonomy" id="490573"/>
    <lineage>
        <taxon>Bacteria</taxon>
        <taxon>Bacillati</taxon>
        <taxon>Actinomycetota</taxon>
        <taxon>Thermoleophilia</taxon>
        <taxon>Solirubrobacterales</taxon>
        <taxon>Solirubrobacteraceae</taxon>
        <taxon>Solirubrobacter</taxon>
    </lineage>
</organism>
<comment type="caution">
    <text evidence="2">The sequence shown here is derived from an EMBL/GenBank/DDBJ whole genome shotgun (WGS) entry which is preliminary data.</text>
</comment>
<protein>
    <submittedName>
        <fullName evidence="2">HD domain-containing protein</fullName>
    </submittedName>
</protein>
<evidence type="ECO:0000259" key="1">
    <source>
        <dbReference type="PROSITE" id="PS51832"/>
    </source>
</evidence>
<gene>
    <name evidence="2" type="ORF">OM076_07300</name>
</gene>
<dbReference type="SUPFAM" id="SSF109604">
    <property type="entry name" value="HD-domain/PDEase-like"/>
    <property type="match status" value="2"/>
</dbReference>
<dbReference type="PROSITE" id="PS51832">
    <property type="entry name" value="HD_GYP"/>
    <property type="match status" value="1"/>
</dbReference>
<name>A0A9X3MPK8_9ACTN</name>
<dbReference type="InterPro" id="IPR003607">
    <property type="entry name" value="HD/PDEase_dom"/>
</dbReference>
<feature type="domain" description="HD-GYP" evidence="1">
    <location>
        <begin position="256"/>
        <end position="451"/>
    </location>
</feature>
<dbReference type="Pfam" id="PF13487">
    <property type="entry name" value="HD_5"/>
    <property type="match status" value="2"/>
</dbReference>
<dbReference type="EMBL" id="JAPDOD010000004">
    <property type="protein sequence ID" value="MDA0160062.1"/>
    <property type="molecule type" value="Genomic_DNA"/>
</dbReference>
<dbReference type="SMART" id="SM00471">
    <property type="entry name" value="HDc"/>
    <property type="match status" value="1"/>
</dbReference>
<reference evidence="2" key="1">
    <citation type="submission" date="2022-10" db="EMBL/GenBank/DDBJ databases">
        <title>The WGS of Solirubrobacter ginsenosidimutans DSM 21036.</title>
        <authorList>
            <person name="Jiang Z."/>
        </authorList>
    </citation>
    <scope>NUCLEOTIDE SEQUENCE</scope>
    <source>
        <strain evidence="2">DSM 21036</strain>
    </source>
</reference>
<dbReference type="InterPro" id="IPR037522">
    <property type="entry name" value="HD_GYP_dom"/>
</dbReference>
<dbReference type="Gene3D" id="1.10.3210.10">
    <property type="entry name" value="Hypothetical protein af1432"/>
    <property type="match status" value="3"/>
</dbReference>
<dbReference type="AlphaFoldDB" id="A0A9X3MPK8"/>
<dbReference type="PANTHER" id="PTHR43155">
    <property type="entry name" value="CYCLIC DI-GMP PHOSPHODIESTERASE PA4108-RELATED"/>
    <property type="match status" value="1"/>
</dbReference>